<feature type="binding site" evidence="4">
    <location>
        <position position="33"/>
    </location>
    <ligand>
        <name>molybdate</name>
        <dbReference type="ChEBI" id="CHEBI:36264"/>
    </ligand>
</feature>
<sequence>MPKLALMFLRALLFLILAAAPLRAEVVIFAASSLKGALDEVLAEAPVRISYGGSGALARQILQGAPADIFFSANPRWMDAAAPAMDGATRVDLLANSLVVIGEGGFDDMLASDGKVATGLIRSVPLGIYAEATLRELGHWDAIAPRLIETDSARAALALVERGEVPFGIVYRTDAVSAEAPVIAELPELEDLPILYPIALTRRAGPEAQGVLDELTADAAWTVFERHGFTRP</sequence>
<name>A0A2T6BLJ0_9RHOB</name>
<keyword evidence="6" id="KW-1185">Reference proteome</keyword>
<comment type="similarity">
    <text evidence="1">Belongs to the bacterial solute-binding protein ModA family.</text>
</comment>
<dbReference type="GO" id="GO:0015689">
    <property type="term" value="P:molybdate ion transport"/>
    <property type="evidence" value="ECO:0007669"/>
    <property type="project" value="InterPro"/>
</dbReference>
<reference evidence="5 6" key="1">
    <citation type="submission" date="2018-04" db="EMBL/GenBank/DDBJ databases">
        <title>Genomic Encyclopedia of Archaeal and Bacterial Type Strains, Phase II (KMG-II): from individual species to whole genera.</title>
        <authorList>
            <person name="Goeker M."/>
        </authorList>
    </citation>
    <scope>NUCLEOTIDE SEQUENCE [LARGE SCALE GENOMIC DNA]</scope>
    <source>
        <strain evidence="5 6">DSM 100977</strain>
    </source>
</reference>
<dbReference type="Proteomes" id="UP000243978">
    <property type="component" value="Unassembled WGS sequence"/>
</dbReference>
<dbReference type="EMBL" id="QBKS01000001">
    <property type="protein sequence ID" value="PTX56944.1"/>
    <property type="molecule type" value="Genomic_DNA"/>
</dbReference>
<evidence type="ECO:0000256" key="4">
    <source>
        <dbReference type="PIRSR" id="PIRSR004846-1"/>
    </source>
</evidence>
<evidence type="ECO:0000313" key="5">
    <source>
        <dbReference type="EMBL" id="PTX56944.1"/>
    </source>
</evidence>
<keyword evidence="2 4" id="KW-0479">Metal-binding</keyword>
<proteinExistence type="inferred from homology"/>
<dbReference type="Pfam" id="PF13531">
    <property type="entry name" value="SBP_bac_11"/>
    <property type="match status" value="1"/>
</dbReference>
<dbReference type="PANTHER" id="PTHR30632">
    <property type="entry name" value="MOLYBDATE-BINDING PERIPLASMIC PROTEIN"/>
    <property type="match status" value="1"/>
</dbReference>
<dbReference type="AlphaFoldDB" id="A0A2T6BLJ0"/>
<dbReference type="SUPFAM" id="SSF53850">
    <property type="entry name" value="Periplasmic binding protein-like II"/>
    <property type="match status" value="1"/>
</dbReference>
<accession>A0A2T6BLJ0</accession>
<dbReference type="NCBIfam" id="TIGR01256">
    <property type="entry name" value="modA"/>
    <property type="match status" value="1"/>
</dbReference>
<protein>
    <submittedName>
        <fullName evidence="5">Molybdate transport system substrate-binding protein</fullName>
    </submittedName>
</protein>
<feature type="binding site" evidence="4">
    <location>
        <position position="171"/>
    </location>
    <ligand>
        <name>molybdate</name>
        <dbReference type="ChEBI" id="CHEBI:36264"/>
    </ligand>
</feature>
<keyword evidence="4" id="KW-0500">Molybdenum</keyword>
<dbReference type="GO" id="GO:0030288">
    <property type="term" value="C:outer membrane-bounded periplasmic space"/>
    <property type="evidence" value="ECO:0007669"/>
    <property type="project" value="TreeGrafter"/>
</dbReference>
<dbReference type="InterPro" id="IPR005950">
    <property type="entry name" value="ModA"/>
</dbReference>
<dbReference type="Gene3D" id="3.40.190.10">
    <property type="entry name" value="Periplasmic binding protein-like II"/>
    <property type="match status" value="2"/>
</dbReference>
<dbReference type="GO" id="GO:0030973">
    <property type="term" value="F:molybdate ion binding"/>
    <property type="evidence" value="ECO:0007669"/>
    <property type="project" value="TreeGrafter"/>
</dbReference>
<dbReference type="GO" id="GO:0046872">
    <property type="term" value="F:metal ion binding"/>
    <property type="evidence" value="ECO:0007669"/>
    <property type="project" value="UniProtKB-KW"/>
</dbReference>
<evidence type="ECO:0000256" key="3">
    <source>
        <dbReference type="ARBA" id="ARBA00022729"/>
    </source>
</evidence>
<evidence type="ECO:0000256" key="2">
    <source>
        <dbReference type="ARBA" id="ARBA00022723"/>
    </source>
</evidence>
<organism evidence="5 6">
    <name type="scientific">Litoreibacter ponti</name>
    <dbReference type="NCBI Taxonomy" id="1510457"/>
    <lineage>
        <taxon>Bacteria</taxon>
        <taxon>Pseudomonadati</taxon>
        <taxon>Pseudomonadota</taxon>
        <taxon>Alphaproteobacteria</taxon>
        <taxon>Rhodobacterales</taxon>
        <taxon>Roseobacteraceae</taxon>
        <taxon>Litoreibacter</taxon>
    </lineage>
</organism>
<comment type="caution">
    <text evidence="5">The sequence shown here is derived from an EMBL/GenBank/DDBJ whole genome shotgun (WGS) entry which is preliminary data.</text>
</comment>
<feature type="binding site" evidence="4">
    <location>
        <position position="54"/>
    </location>
    <ligand>
        <name>molybdate</name>
        <dbReference type="ChEBI" id="CHEBI:36264"/>
    </ligand>
</feature>
<evidence type="ECO:0000313" key="6">
    <source>
        <dbReference type="Proteomes" id="UP000243978"/>
    </source>
</evidence>
<gene>
    <name evidence="5" type="ORF">C8N43_1609</name>
</gene>
<keyword evidence="3" id="KW-0732">Signal</keyword>
<dbReference type="InterPro" id="IPR050682">
    <property type="entry name" value="ModA/WtpA"/>
</dbReference>
<evidence type="ECO:0000256" key="1">
    <source>
        <dbReference type="ARBA" id="ARBA00009175"/>
    </source>
</evidence>
<dbReference type="PANTHER" id="PTHR30632:SF17">
    <property type="entry name" value="MOLYBDATE-BINDING PROTEIN MODA"/>
    <property type="match status" value="1"/>
</dbReference>
<dbReference type="PIRSF" id="PIRSF004846">
    <property type="entry name" value="ModA"/>
    <property type="match status" value="1"/>
</dbReference>